<evidence type="ECO:0000256" key="1">
    <source>
        <dbReference type="SAM" id="Phobius"/>
    </source>
</evidence>
<dbReference type="EMBL" id="AP025592">
    <property type="protein sequence ID" value="BDG10276.1"/>
    <property type="molecule type" value="Genomic_DNA"/>
</dbReference>
<name>A0ABM7XEN3_9BACT</name>
<organism evidence="2 3">
    <name type="scientific">Anaeromyxobacter paludicola</name>
    <dbReference type="NCBI Taxonomy" id="2918171"/>
    <lineage>
        <taxon>Bacteria</taxon>
        <taxon>Pseudomonadati</taxon>
        <taxon>Myxococcota</taxon>
        <taxon>Myxococcia</taxon>
        <taxon>Myxococcales</taxon>
        <taxon>Cystobacterineae</taxon>
        <taxon>Anaeromyxobacteraceae</taxon>
        <taxon>Anaeromyxobacter</taxon>
    </lineage>
</organism>
<keyword evidence="3" id="KW-1185">Reference proteome</keyword>
<dbReference type="Proteomes" id="UP001162734">
    <property type="component" value="Chromosome"/>
</dbReference>
<accession>A0ABM7XEN3</accession>
<keyword evidence="1" id="KW-0812">Transmembrane</keyword>
<gene>
    <name evidence="2" type="ORF">AMPC_33890</name>
</gene>
<evidence type="ECO:0000313" key="3">
    <source>
        <dbReference type="Proteomes" id="UP001162734"/>
    </source>
</evidence>
<protein>
    <recommendedName>
        <fullName evidence="4">MxaA protein</fullName>
    </recommendedName>
</protein>
<evidence type="ECO:0008006" key="4">
    <source>
        <dbReference type="Google" id="ProtNLM"/>
    </source>
</evidence>
<reference evidence="3" key="1">
    <citation type="journal article" date="2022" name="Int. J. Syst. Evol. Microbiol.">
        <title>Anaeromyxobacter oryzae sp. nov., Anaeromyxobacter diazotrophicus sp. nov. and Anaeromyxobacter paludicola sp. nov., isolated from paddy soils.</title>
        <authorList>
            <person name="Itoh H."/>
            <person name="Xu Z."/>
            <person name="Mise K."/>
            <person name="Masuda Y."/>
            <person name="Ushijima N."/>
            <person name="Hayakawa C."/>
            <person name="Shiratori Y."/>
            <person name="Senoo K."/>
        </authorList>
    </citation>
    <scope>NUCLEOTIDE SEQUENCE [LARGE SCALE GENOMIC DNA]</scope>
    <source>
        <strain evidence="3">Red630</strain>
    </source>
</reference>
<proteinExistence type="predicted"/>
<evidence type="ECO:0000313" key="2">
    <source>
        <dbReference type="EMBL" id="BDG10276.1"/>
    </source>
</evidence>
<feature type="transmembrane region" description="Helical" evidence="1">
    <location>
        <begin position="150"/>
        <end position="172"/>
    </location>
</feature>
<keyword evidence="1" id="KW-0472">Membrane</keyword>
<keyword evidence="1" id="KW-1133">Transmembrane helix</keyword>
<dbReference type="RefSeq" id="WP_248342691.1">
    <property type="nucleotide sequence ID" value="NZ_AP025592.1"/>
</dbReference>
<sequence length="304" mass="31692">MTGAALLLLLAAADAEPAARAEADKTEVRLGETFRYELSLRHQPSEGYVLAPLPDLAPFAARSATCRTEPDGPDAAVSRCTLTLAVYALGEHRIPDLALQGGGALGERKVKVPGLAVKTVLVTDPETPPRDLPLEDVSGPVEVRVRSWRLVGWAAGVALAAALAFLGGRAALRAWRRRRAASAPAAPPEPPDAAFARALEALAAAPLDAGLFDRLSTAVRRYLGALSGLPALDLTSAELLEALRARPVPGLDLAALARFAADADLVKFARAAPGAAERDRALAFGRALLAATRAAWVPPGEAPR</sequence>